<dbReference type="Proteomes" id="UP000002630">
    <property type="component" value="Linkage Group LG08"/>
</dbReference>
<dbReference type="OrthoDB" id="527290at2759"/>
<evidence type="ECO:0000256" key="1">
    <source>
        <dbReference type="SAM" id="MobiDB-lite"/>
    </source>
</evidence>
<sequence length="163" mass="18418">MTIYGIGGVSGTGKTHFRTSCEGFRDVRVLDIADVYEESLAQGHPDMHWRTALQVFQGRVRGWLEEDRSSDIVLEAFFRPDGAQRQAIEAIARGFGVDVIWGWAWAPRADCLSRVSNERGGHDSSERRQKRLSFIKTAESSFFRERPEESLASLATRAPTRQT</sequence>
<dbReference type="InParanoid" id="D8LJ14"/>
<evidence type="ECO:0000313" key="2">
    <source>
        <dbReference type="EMBL" id="CBN76898.1"/>
    </source>
</evidence>
<name>D8LJ14_ECTSI</name>
<dbReference type="EMBL" id="FN648409">
    <property type="protein sequence ID" value="CBN76898.1"/>
    <property type="molecule type" value="Genomic_DNA"/>
</dbReference>
<keyword evidence="3" id="KW-1185">Reference proteome</keyword>
<dbReference type="EMBL" id="FN649733">
    <property type="protein sequence ID" value="CBN76898.1"/>
    <property type="molecule type" value="Genomic_DNA"/>
</dbReference>
<organism evidence="2 3">
    <name type="scientific">Ectocarpus siliculosus</name>
    <name type="common">Brown alga</name>
    <name type="synonym">Conferva siliculosa</name>
    <dbReference type="NCBI Taxonomy" id="2880"/>
    <lineage>
        <taxon>Eukaryota</taxon>
        <taxon>Sar</taxon>
        <taxon>Stramenopiles</taxon>
        <taxon>Ochrophyta</taxon>
        <taxon>PX clade</taxon>
        <taxon>Phaeophyceae</taxon>
        <taxon>Ectocarpales</taxon>
        <taxon>Ectocarpaceae</taxon>
        <taxon>Ectocarpus</taxon>
    </lineage>
</organism>
<dbReference type="Gene3D" id="3.40.50.300">
    <property type="entry name" value="P-loop containing nucleotide triphosphate hydrolases"/>
    <property type="match status" value="1"/>
</dbReference>
<dbReference type="AlphaFoldDB" id="D8LJ14"/>
<reference evidence="2 3" key="1">
    <citation type="journal article" date="2010" name="Nature">
        <title>The Ectocarpus genome and the independent evolution of multicellularity in brown algae.</title>
        <authorList>
            <person name="Cock J.M."/>
            <person name="Sterck L."/>
            <person name="Rouze P."/>
            <person name="Scornet D."/>
            <person name="Allen A.E."/>
            <person name="Amoutzias G."/>
            <person name="Anthouard V."/>
            <person name="Artiguenave F."/>
            <person name="Aury J.M."/>
            <person name="Badger J.H."/>
            <person name="Beszteri B."/>
            <person name="Billiau K."/>
            <person name="Bonnet E."/>
            <person name="Bothwell J.H."/>
            <person name="Bowler C."/>
            <person name="Boyen C."/>
            <person name="Brownlee C."/>
            <person name="Carrano C.J."/>
            <person name="Charrier B."/>
            <person name="Cho G.Y."/>
            <person name="Coelho S.M."/>
            <person name="Collen J."/>
            <person name="Corre E."/>
            <person name="Da Silva C."/>
            <person name="Delage L."/>
            <person name="Delaroque N."/>
            <person name="Dittami S.M."/>
            <person name="Doulbeau S."/>
            <person name="Elias M."/>
            <person name="Farnham G."/>
            <person name="Gachon C.M."/>
            <person name="Gschloessl B."/>
            <person name="Heesch S."/>
            <person name="Jabbari K."/>
            <person name="Jubin C."/>
            <person name="Kawai H."/>
            <person name="Kimura K."/>
            <person name="Kloareg B."/>
            <person name="Kupper F.C."/>
            <person name="Lang D."/>
            <person name="Le Bail A."/>
            <person name="Leblanc C."/>
            <person name="Lerouge P."/>
            <person name="Lohr M."/>
            <person name="Lopez P.J."/>
            <person name="Martens C."/>
            <person name="Maumus F."/>
            <person name="Michel G."/>
            <person name="Miranda-Saavedra D."/>
            <person name="Morales J."/>
            <person name="Moreau H."/>
            <person name="Motomura T."/>
            <person name="Nagasato C."/>
            <person name="Napoli C.A."/>
            <person name="Nelson D.R."/>
            <person name="Nyvall-Collen P."/>
            <person name="Peters A.F."/>
            <person name="Pommier C."/>
            <person name="Potin P."/>
            <person name="Poulain J."/>
            <person name="Quesneville H."/>
            <person name="Read B."/>
            <person name="Rensing S.A."/>
            <person name="Ritter A."/>
            <person name="Rousvoal S."/>
            <person name="Samanta M."/>
            <person name="Samson G."/>
            <person name="Schroeder D.C."/>
            <person name="Segurens B."/>
            <person name="Strittmatter M."/>
            <person name="Tonon T."/>
            <person name="Tregear J.W."/>
            <person name="Valentin K."/>
            <person name="von Dassow P."/>
            <person name="Yamagishi T."/>
            <person name="Van de Peer Y."/>
            <person name="Wincker P."/>
        </authorList>
    </citation>
    <scope>NUCLEOTIDE SEQUENCE [LARGE SCALE GENOMIC DNA]</scope>
    <source>
        <strain evidence="3">Ec32 / CCAP1310/4</strain>
    </source>
</reference>
<proteinExistence type="predicted"/>
<evidence type="ECO:0008006" key="4">
    <source>
        <dbReference type="Google" id="ProtNLM"/>
    </source>
</evidence>
<dbReference type="InterPro" id="IPR027417">
    <property type="entry name" value="P-loop_NTPase"/>
</dbReference>
<feature type="region of interest" description="Disordered" evidence="1">
    <location>
        <begin position="142"/>
        <end position="163"/>
    </location>
</feature>
<protein>
    <recommendedName>
        <fullName evidence="4">Zeta toxin domain-containing protein</fullName>
    </recommendedName>
</protein>
<gene>
    <name evidence="2" type="ORF">Esi_0023_0179</name>
</gene>
<accession>D8LJ14</accession>
<evidence type="ECO:0000313" key="3">
    <source>
        <dbReference type="Proteomes" id="UP000002630"/>
    </source>
</evidence>
<dbReference type="SUPFAM" id="SSF52540">
    <property type="entry name" value="P-loop containing nucleoside triphosphate hydrolases"/>
    <property type="match status" value="1"/>
</dbReference>